<dbReference type="EMBL" id="FNUZ01000001">
    <property type="protein sequence ID" value="SEF44559.1"/>
    <property type="molecule type" value="Genomic_DNA"/>
</dbReference>
<accession>A0A1H5S1U7</accession>
<reference evidence="3 4" key="1">
    <citation type="submission" date="2016-10" db="EMBL/GenBank/DDBJ databases">
        <authorList>
            <person name="de Groot N.N."/>
        </authorList>
    </citation>
    <scope>NUCLEOTIDE SEQUENCE [LARGE SCALE GENOMIC DNA]</scope>
    <source>
        <strain evidence="3 4">DSM 26915</strain>
    </source>
</reference>
<dbReference type="CDD" id="cd17470">
    <property type="entry name" value="T3SS_Flik_C"/>
    <property type="match status" value="1"/>
</dbReference>
<proteinExistence type="predicted"/>
<protein>
    <submittedName>
        <fullName evidence="3">Hook-length control protein FliK</fullName>
    </submittedName>
</protein>
<dbReference type="InterPro" id="IPR038610">
    <property type="entry name" value="FliK-like_C_sf"/>
</dbReference>
<feature type="region of interest" description="Disordered" evidence="1">
    <location>
        <begin position="469"/>
        <end position="499"/>
    </location>
</feature>
<name>A0A1H5S1U7_9RHOB</name>
<dbReference type="AlphaFoldDB" id="A0A1H5S1U7"/>
<keyword evidence="4" id="KW-1185">Reference proteome</keyword>
<organism evidence="3 4">
    <name type="scientific">Thalassococcus halodurans</name>
    <dbReference type="NCBI Taxonomy" id="373675"/>
    <lineage>
        <taxon>Bacteria</taxon>
        <taxon>Pseudomonadati</taxon>
        <taxon>Pseudomonadota</taxon>
        <taxon>Alphaproteobacteria</taxon>
        <taxon>Rhodobacterales</taxon>
        <taxon>Roseobacteraceae</taxon>
        <taxon>Thalassococcus</taxon>
    </lineage>
</organism>
<sequence length="519" mass="52099">MTSASIVDSLGSILPQPGAKAAGVLAEGEEHPTFSDVLNQTSAKCGAPCSGTVVEGEAGKPVLDETAVAELQAATIQVVGKDTTIELLAAGDVSATALALAAGALQQGTTTETSPLASLIEQKIGATDVAPDAIAVGKDVVADPEAVTLAALPEGIEIKDIAGMVGRAGSADASDTVEVSGDIELTDITKAVDTEADILKTAATTETVDPETATTTVAIEPTKDAVKASLSGAVANVVAATVAAASSDKPVTDDAENEGDAPLSGIVDQVTDLAARTSDDQPAKTQEIAGLQPVTAEVVDAVARTEFDAAKTVSPAIAAAASAAKTSSTTVQQTVIETQAVTANVADVQPVQTQTTTTATFAAPAPQETAQTQVASGTTATLPMRDSTWTSQLVDTISVHDFGDGQTLDIQLTPETLGRLKITMEMRDGQAMVSVVTDNPEAARLFNDNQSRLADVMAKAGLTLASHDAGTGAQSGGSGDNAQGDGSVLSASGADTQTQTEDDVIMKVGGEQPQVNVVA</sequence>
<dbReference type="Gene3D" id="3.30.750.140">
    <property type="match status" value="1"/>
</dbReference>
<feature type="domain" description="Flagellar hook-length control protein-like C-terminal" evidence="2">
    <location>
        <begin position="404"/>
        <end position="476"/>
    </location>
</feature>
<dbReference type="RefSeq" id="WP_103908501.1">
    <property type="nucleotide sequence ID" value="NZ_FNUZ01000001.1"/>
</dbReference>
<dbReference type="InterPro" id="IPR021136">
    <property type="entry name" value="Flagellar_hook_control-like_C"/>
</dbReference>
<gene>
    <name evidence="3" type="ORF">SAMN04488045_0074</name>
</gene>
<evidence type="ECO:0000259" key="2">
    <source>
        <dbReference type="Pfam" id="PF02120"/>
    </source>
</evidence>
<evidence type="ECO:0000313" key="3">
    <source>
        <dbReference type="EMBL" id="SEF44559.1"/>
    </source>
</evidence>
<dbReference type="OrthoDB" id="7877113at2"/>
<feature type="compositionally biased region" description="Polar residues" evidence="1">
    <location>
        <begin position="489"/>
        <end position="499"/>
    </location>
</feature>
<dbReference type="Proteomes" id="UP000236752">
    <property type="component" value="Unassembled WGS sequence"/>
</dbReference>
<dbReference type="Pfam" id="PF02120">
    <property type="entry name" value="Flg_hook"/>
    <property type="match status" value="1"/>
</dbReference>
<feature type="region of interest" description="Disordered" evidence="1">
    <location>
        <begin position="245"/>
        <end position="264"/>
    </location>
</feature>
<evidence type="ECO:0000256" key="1">
    <source>
        <dbReference type="SAM" id="MobiDB-lite"/>
    </source>
</evidence>
<evidence type="ECO:0000313" key="4">
    <source>
        <dbReference type="Proteomes" id="UP000236752"/>
    </source>
</evidence>